<protein>
    <submittedName>
        <fullName evidence="2">Uncharacterized protein</fullName>
    </submittedName>
</protein>
<evidence type="ECO:0000313" key="4">
    <source>
        <dbReference type="Proteomes" id="UP000197050"/>
    </source>
</evidence>
<feature type="transmembrane region" description="Helical" evidence="1">
    <location>
        <begin position="194"/>
        <end position="219"/>
    </location>
</feature>
<feature type="transmembrane region" description="Helical" evidence="1">
    <location>
        <begin position="46"/>
        <end position="72"/>
    </location>
</feature>
<keyword evidence="5" id="KW-1185">Reference proteome</keyword>
<gene>
    <name evidence="2" type="ORF">CEP68_01970</name>
    <name evidence="3" type="ORF">NJD11_01090</name>
</gene>
<dbReference type="Proteomes" id="UP000197050">
    <property type="component" value="Chromosome"/>
</dbReference>
<reference evidence="4" key="1">
    <citation type="submission" date="2017-06" db="EMBL/GenBank/DDBJ databases">
        <title>FDA dAtabase for Regulatory Grade micrObial Sequences (FDA-ARGOS): Supporting development and validation of Infectious Disease Dx tests.</title>
        <authorList>
            <person name="Minogue T."/>
            <person name="Wolcott M."/>
            <person name="Wasieloski L."/>
            <person name="Aguilar W."/>
            <person name="Moore D."/>
            <person name="Tallon L."/>
            <person name="Sadzewicz L."/>
            <person name="Sengamalay N."/>
            <person name="Ott S."/>
            <person name="Godinez A."/>
            <person name="Nagaraj S."/>
            <person name="Nadendla S."/>
            <person name="Geyer C."/>
            <person name="Sichtig H."/>
        </authorList>
    </citation>
    <scope>NUCLEOTIDE SEQUENCE [LARGE SCALE GENOMIC DNA]</scope>
    <source>
        <strain evidence="4">FDAARGOS_289</strain>
    </source>
</reference>
<keyword evidence="1" id="KW-0472">Membrane</keyword>
<organism evidence="2 4">
    <name type="scientific">Brevundimonas vesicularis</name>
    <name type="common">Pseudomonas vesicularis</name>
    <dbReference type="NCBI Taxonomy" id="41276"/>
    <lineage>
        <taxon>Bacteria</taxon>
        <taxon>Pseudomonadati</taxon>
        <taxon>Pseudomonadota</taxon>
        <taxon>Alphaproteobacteria</taxon>
        <taxon>Caulobacterales</taxon>
        <taxon>Caulobacteraceae</taxon>
        <taxon>Brevundimonas</taxon>
    </lineage>
</organism>
<name>A0A1Z3U523_BREVE</name>
<dbReference type="KEGG" id="bvc:CEP68_01970"/>
<evidence type="ECO:0000313" key="5">
    <source>
        <dbReference type="Proteomes" id="UP001272940"/>
    </source>
</evidence>
<dbReference type="EMBL" id="JAMYEC010000001">
    <property type="protein sequence ID" value="MDX2333536.1"/>
    <property type="molecule type" value="Genomic_DNA"/>
</dbReference>
<dbReference type="AlphaFoldDB" id="A0A1Z3U523"/>
<keyword evidence="1" id="KW-1133">Transmembrane helix</keyword>
<reference evidence="3 5" key="4">
    <citation type="journal article" date="2023" name="FEMS Microbes">
        <title>Whole genomes of deep-sea sponge-associated bacteria exhibit high novel natural product potential.</title>
        <authorList>
            <person name="Hesketh-Best P.J."/>
            <person name="January G.G."/>
            <person name="Koch M.J."/>
            <person name="Warburton P.J."/>
            <person name="Howell K.L."/>
            <person name="Upton M."/>
        </authorList>
    </citation>
    <scope>NUCLEOTIDE SEQUENCE [LARGE SCALE GENOMIC DNA]</scope>
    <source>
        <strain evidence="3 5">PC206-O</strain>
    </source>
</reference>
<dbReference type="Proteomes" id="UP001272940">
    <property type="component" value="Unassembled WGS sequence"/>
</dbReference>
<feature type="transmembrane region" description="Helical" evidence="1">
    <location>
        <begin position="98"/>
        <end position="125"/>
    </location>
</feature>
<dbReference type="GeneID" id="34013782"/>
<reference evidence="2" key="2">
    <citation type="submission" date="2017-12" db="EMBL/GenBank/DDBJ databases">
        <title>FDA dAtabase for Regulatory Grade micrObial Sequences (FDA-ARGOS): Supporting development and validation of Infectious Disease Dx tests.</title>
        <authorList>
            <person name="Campos J."/>
            <person name="Goldberg B."/>
            <person name="Tallon L."/>
            <person name="Sadzewicz L."/>
            <person name="Sengamalay N."/>
            <person name="Ott S."/>
            <person name="Godinez A."/>
            <person name="Nagaraj S."/>
            <person name="Vavikolanu K."/>
            <person name="Vyas G."/>
            <person name="Nadendla S."/>
            <person name="Aluvathingal J."/>
            <person name="Geyer C."/>
            <person name="Nandy P."/>
            <person name="Hobson J."/>
            <person name="Sichtig H."/>
        </authorList>
    </citation>
    <scope>NUCLEOTIDE SEQUENCE</scope>
    <source>
        <strain evidence="2">FDAARGOS_289</strain>
    </source>
</reference>
<accession>A0A1Z3U523</accession>
<dbReference type="RefSeq" id="WP_066626099.1">
    <property type="nucleotide sequence ID" value="NZ_CP022048.2"/>
</dbReference>
<sequence length="259" mass="26893">MSEHRILRLGETLSAAVRALPRLWRGACGAIVLAAVVWSLKPLAAGAAGLIWAACALASTLVLAGALARIAITDDLVEARRLGLGPVGLQFGRPEGRLLGAGLLCVIFLAMILSVVALVLLAVFGMAELNAQAIEMRQWSAVGPAWKLILLAVVTAFALFAVIAFAVRLCLFAPATIGRGQMVSLQSMSIARGGFWPLLVGLVVTAAPKIALVLLWGAGLLSGTAGWIVFAVVLTGLQAPLTMAFVGAAYRQLEAAPPR</sequence>
<feature type="transmembrane region" description="Helical" evidence="1">
    <location>
        <begin position="225"/>
        <end position="250"/>
    </location>
</feature>
<evidence type="ECO:0000313" key="2">
    <source>
        <dbReference type="EMBL" id="ASE38368.1"/>
    </source>
</evidence>
<proteinExistence type="predicted"/>
<keyword evidence="1" id="KW-0812">Transmembrane</keyword>
<feature type="transmembrane region" description="Helical" evidence="1">
    <location>
        <begin position="23"/>
        <end position="40"/>
    </location>
</feature>
<feature type="transmembrane region" description="Helical" evidence="1">
    <location>
        <begin position="145"/>
        <end position="173"/>
    </location>
</feature>
<dbReference type="EMBL" id="CP022048">
    <property type="protein sequence ID" value="ASE38368.1"/>
    <property type="molecule type" value="Genomic_DNA"/>
</dbReference>
<evidence type="ECO:0000313" key="3">
    <source>
        <dbReference type="EMBL" id="MDX2333536.1"/>
    </source>
</evidence>
<evidence type="ECO:0000256" key="1">
    <source>
        <dbReference type="SAM" id="Phobius"/>
    </source>
</evidence>
<reference evidence="3" key="3">
    <citation type="submission" date="2022-06" db="EMBL/GenBank/DDBJ databases">
        <authorList>
            <person name="Hesketh-Best P.J."/>
            <person name="Koch M.J."/>
        </authorList>
    </citation>
    <scope>NUCLEOTIDE SEQUENCE</scope>
    <source>
        <strain evidence="3">PC206-O</strain>
    </source>
</reference>